<dbReference type="Proteomes" id="UP000427825">
    <property type="component" value="Unassembled WGS sequence"/>
</dbReference>
<evidence type="ECO:0000313" key="13">
    <source>
        <dbReference type="Proteomes" id="UP000491168"/>
    </source>
</evidence>
<dbReference type="PROSITE" id="PS51257">
    <property type="entry name" value="PROKAR_LIPOPROTEIN"/>
    <property type="match status" value="1"/>
</dbReference>
<dbReference type="Gene3D" id="1.25.40.390">
    <property type="match status" value="1"/>
</dbReference>
<dbReference type="EMBL" id="CP103166">
    <property type="protein sequence ID" value="UVQ97789.1"/>
    <property type="molecule type" value="Genomic_DNA"/>
</dbReference>
<dbReference type="EMBL" id="QRKD01000006">
    <property type="protein sequence ID" value="RHH91293.1"/>
    <property type="molecule type" value="Genomic_DNA"/>
</dbReference>
<dbReference type="SUPFAM" id="SSF48452">
    <property type="entry name" value="TPR-like"/>
    <property type="match status" value="1"/>
</dbReference>
<evidence type="ECO:0000313" key="3">
    <source>
        <dbReference type="EMBL" id="CUO69338.1"/>
    </source>
</evidence>
<dbReference type="Pfam" id="PF12741">
    <property type="entry name" value="SusD-like"/>
    <property type="match status" value="1"/>
</dbReference>
<keyword evidence="2" id="KW-0732">Signal</keyword>
<evidence type="ECO:0000313" key="9">
    <source>
        <dbReference type="Proteomes" id="UP000095657"/>
    </source>
</evidence>
<gene>
    <name evidence="7" type="ORF">DW190_09335</name>
    <name evidence="6" type="ORF">DWY26_04175</name>
    <name evidence="3" type="ORF">ERS852494_00536</name>
    <name evidence="5" type="ORF">F2Y35_00785</name>
    <name evidence="4" type="ORF">F2Y39_02210</name>
    <name evidence="8" type="ORF">NXW23_05365</name>
</gene>
<feature type="region of interest" description="Disordered" evidence="1">
    <location>
        <begin position="474"/>
        <end position="494"/>
    </location>
</feature>
<proteinExistence type="predicted"/>
<feature type="compositionally biased region" description="Basic and acidic residues" evidence="1">
    <location>
        <begin position="485"/>
        <end position="494"/>
    </location>
</feature>
<evidence type="ECO:0000313" key="4">
    <source>
        <dbReference type="EMBL" id="KAA5481473.1"/>
    </source>
</evidence>
<reference evidence="10 11" key="2">
    <citation type="submission" date="2018-08" db="EMBL/GenBank/DDBJ databases">
        <title>A genome reference for cultivated species of the human gut microbiota.</title>
        <authorList>
            <person name="Zou Y."/>
            <person name="Xue W."/>
            <person name="Luo G."/>
        </authorList>
    </citation>
    <scope>NUCLEOTIDE SEQUENCE [LARGE SCALE GENOMIC DNA]</scope>
    <source>
        <strain evidence="6 11">AF24-29LB</strain>
        <strain evidence="7 10">AM16-49B</strain>
    </source>
</reference>
<reference evidence="8" key="4">
    <citation type="submission" date="2022-08" db="EMBL/GenBank/DDBJ databases">
        <title>Genome Sequencing of Bacteroides fragilis Group Isolates with Nanopore Technology.</title>
        <authorList>
            <person name="Tisza M.J."/>
            <person name="Smith D."/>
            <person name="Dekker J.P."/>
        </authorList>
    </citation>
    <scope>NUCLEOTIDE SEQUENCE</scope>
    <source>
        <strain evidence="8">BFG-474</strain>
    </source>
</reference>
<dbReference type="EMBL" id="CZAI01000001">
    <property type="protein sequence ID" value="CUO69338.1"/>
    <property type="molecule type" value="Genomic_DNA"/>
</dbReference>
<dbReference type="STRING" id="47678.ERS852494_00536"/>
<name>A0A174H814_9BACE</name>
<evidence type="ECO:0000256" key="1">
    <source>
        <dbReference type="SAM" id="MobiDB-lite"/>
    </source>
</evidence>
<feature type="signal peptide" evidence="2">
    <location>
        <begin position="1"/>
        <end position="25"/>
    </location>
</feature>
<feature type="chain" id="PRO_5041795179" evidence="2">
    <location>
        <begin position="26"/>
        <end position="539"/>
    </location>
</feature>
<dbReference type="RefSeq" id="WP_055170099.1">
    <property type="nucleotide sequence ID" value="NZ_CAXSLD010000010.1"/>
</dbReference>
<evidence type="ECO:0000313" key="8">
    <source>
        <dbReference type="EMBL" id="UVQ97789.1"/>
    </source>
</evidence>
<organism evidence="3 9">
    <name type="scientific">Bacteroides caccae</name>
    <dbReference type="NCBI Taxonomy" id="47678"/>
    <lineage>
        <taxon>Bacteria</taxon>
        <taxon>Pseudomonadati</taxon>
        <taxon>Bacteroidota</taxon>
        <taxon>Bacteroidia</taxon>
        <taxon>Bacteroidales</taxon>
        <taxon>Bacteroidaceae</taxon>
        <taxon>Bacteroides</taxon>
    </lineage>
</organism>
<dbReference type="Proteomes" id="UP000283512">
    <property type="component" value="Unassembled WGS sequence"/>
</dbReference>
<evidence type="ECO:0000256" key="2">
    <source>
        <dbReference type="SAM" id="SignalP"/>
    </source>
</evidence>
<dbReference type="EMBL" id="VVYJ01000001">
    <property type="protein sequence ID" value="KAA5481473.1"/>
    <property type="molecule type" value="Genomic_DNA"/>
</dbReference>
<dbReference type="InterPro" id="IPR011990">
    <property type="entry name" value="TPR-like_helical_dom_sf"/>
</dbReference>
<sequence>MKIQIKKIVGVLLACAGIMTSTSCADFEEINKNPYLPDKDMEQKDGVLNGAYMPNLEKHIIPVPLKTDNTDLTNAYQISINLCGDSWIGYFSPRDNKWNEASNTTTFFFSEGWVNLMYEYAITNIFAPWIQLKNINMSGENPNKEMYAIAQISKIMGLHRSTDKFGPIPYKQVGNGSFTVEYDSQESVYRSFFEELDEAVTVLYDFYMKANNTVPMASDVVYEGDVTKWIRLANSLMLRLAIRVRYADEVLARTYAEKAIKNPIGVMESIDDMAKMNRGANLQTKHPMYQIADPGQYNDSRMGATIQCYMKGYADPRISKYFQDQGKNAIRAGLPVTQKVYDGASLPNISEDDPVYWMRASEVDFLRAEGALAGFDMGGGTPQQYYESGIRKSFAECGASIGSYLNSTTPPLAFTDPVNAAYNYAAPSIITVKWNEADDVEKKLERIITQKYLALFPDGQEAWSEWRRTGYPRQIPPVNNFTNSDVKKSDGHKDGVRRIPYPRNEYEHNGENLQKAIQQYLGGIDKASVNVWWDKKEKK</sequence>
<reference evidence="12 13" key="3">
    <citation type="journal article" date="2019" name="Nat. Med.">
        <title>A library of human gut bacterial isolates paired with longitudinal multiomics data enables mechanistic microbiome research.</title>
        <authorList>
            <person name="Poyet M."/>
            <person name="Groussin M."/>
            <person name="Gibbons S.M."/>
            <person name="Avila-Pacheco J."/>
            <person name="Jiang X."/>
            <person name="Kearney S.M."/>
            <person name="Perrotta A.R."/>
            <person name="Berdy B."/>
            <person name="Zhao S."/>
            <person name="Lieberman T.D."/>
            <person name="Swanson P.K."/>
            <person name="Smith M."/>
            <person name="Roesemann S."/>
            <person name="Alexander J.E."/>
            <person name="Rich S.A."/>
            <person name="Livny J."/>
            <person name="Vlamakis H."/>
            <person name="Clish C."/>
            <person name="Bullock K."/>
            <person name="Deik A."/>
            <person name="Scott J."/>
            <person name="Pierce K.A."/>
            <person name="Xavier R.J."/>
            <person name="Alm E.J."/>
        </authorList>
    </citation>
    <scope>NUCLEOTIDE SEQUENCE [LARGE SCALE GENOMIC DNA]</scope>
    <source>
        <strain evidence="5 13">BIOML-A21</strain>
        <strain evidence="4 12">BIOML-A25</strain>
    </source>
</reference>
<evidence type="ECO:0000313" key="12">
    <source>
        <dbReference type="Proteomes" id="UP000427825"/>
    </source>
</evidence>
<evidence type="ECO:0000313" key="5">
    <source>
        <dbReference type="EMBL" id="KAA5495805.1"/>
    </source>
</evidence>
<dbReference type="InterPro" id="IPR024302">
    <property type="entry name" value="SusD-like"/>
</dbReference>
<dbReference type="Proteomes" id="UP000491168">
    <property type="component" value="Unassembled WGS sequence"/>
</dbReference>
<evidence type="ECO:0000313" key="11">
    <source>
        <dbReference type="Proteomes" id="UP000284205"/>
    </source>
</evidence>
<keyword evidence="3" id="KW-0449">Lipoprotein</keyword>
<protein>
    <submittedName>
        <fullName evidence="3 4">Lipoprotein</fullName>
    </submittedName>
</protein>
<dbReference type="Proteomes" id="UP000284205">
    <property type="component" value="Unassembled WGS sequence"/>
</dbReference>
<accession>A0A174H814</accession>
<dbReference type="Proteomes" id="UP000095657">
    <property type="component" value="Unassembled WGS sequence"/>
</dbReference>
<dbReference type="Proteomes" id="UP001060260">
    <property type="component" value="Chromosome"/>
</dbReference>
<evidence type="ECO:0000313" key="6">
    <source>
        <dbReference type="EMBL" id="RGR73148.1"/>
    </source>
</evidence>
<reference evidence="3 9" key="1">
    <citation type="submission" date="2015-09" db="EMBL/GenBank/DDBJ databases">
        <authorList>
            <consortium name="Pathogen Informatics"/>
        </authorList>
    </citation>
    <scope>NUCLEOTIDE SEQUENCE [LARGE SCALE GENOMIC DNA]</scope>
    <source>
        <strain evidence="3 9">2789STDY5834880</strain>
    </source>
</reference>
<dbReference type="EMBL" id="VVYF01000001">
    <property type="protein sequence ID" value="KAA5495805.1"/>
    <property type="molecule type" value="Genomic_DNA"/>
</dbReference>
<evidence type="ECO:0000313" key="7">
    <source>
        <dbReference type="EMBL" id="RHH91293.1"/>
    </source>
</evidence>
<dbReference type="EMBL" id="QRUO01000003">
    <property type="protein sequence ID" value="RGR73148.1"/>
    <property type="molecule type" value="Genomic_DNA"/>
</dbReference>
<evidence type="ECO:0000313" key="10">
    <source>
        <dbReference type="Proteomes" id="UP000283512"/>
    </source>
</evidence>
<dbReference type="CDD" id="cd08977">
    <property type="entry name" value="SusD"/>
    <property type="match status" value="1"/>
</dbReference>
<dbReference type="AlphaFoldDB" id="A0A174H814"/>